<evidence type="ECO:0000256" key="7">
    <source>
        <dbReference type="ARBA" id="ARBA00023204"/>
    </source>
</evidence>
<evidence type="ECO:0000256" key="6">
    <source>
        <dbReference type="ARBA" id="ARBA00023172"/>
    </source>
</evidence>
<keyword evidence="10" id="KW-0175">Coiled coil</keyword>
<dbReference type="Proteomes" id="UP000886611">
    <property type="component" value="Unassembled WGS sequence"/>
</dbReference>
<dbReference type="GO" id="GO:0006310">
    <property type="term" value="P:DNA recombination"/>
    <property type="evidence" value="ECO:0007669"/>
    <property type="project" value="UniProtKB-UniRule"/>
</dbReference>
<dbReference type="EMBL" id="JAATIS010004040">
    <property type="protein sequence ID" value="KAG2462874.1"/>
    <property type="molecule type" value="Genomic_DNA"/>
</dbReference>
<feature type="region of interest" description="Disordered" evidence="11">
    <location>
        <begin position="28"/>
        <end position="55"/>
    </location>
</feature>
<dbReference type="InterPro" id="IPR027786">
    <property type="entry name" value="Nse4/EID"/>
</dbReference>
<dbReference type="PANTHER" id="PTHR16140:SF0">
    <property type="entry name" value="NON-STRUCTURAL MAINTENANCE OF CHROMOSOMES ELEMENT 4"/>
    <property type="match status" value="1"/>
</dbReference>
<organism evidence="14 15">
    <name type="scientific">Polypterus senegalus</name>
    <name type="common">Senegal bichir</name>
    <dbReference type="NCBI Taxonomy" id="55291"/>
    <lineage>
        <taxon>Eukaryota</taxon>
        <taxon>Metazoa</taxon>
        <taxon>Chordata</taxon>
        <taxon>Craniata</taxon>
        <taxon>Vertebrata</taxon>
        <taxon>Euteleostomi</taxon>
        <taxon>Actinopterygii</taxon>
        <taxon>Polypteriformes</taxon>
        <taxon>Polypteridae</taxon>
        <taxon>Polypterus</taxon>
    </lineage>
</organism>
<accession>A0A8X7X855</accession>
<dbReference type="Pfam" id="PF08743">
    <property type="entry name" value="Nse4_C"/>
    <property type="match status" value="1"/>
</dbReference>
<comment type="caution">
    <text evidence="14">The sequence shown here is derived from an EMBL/GenBank/DDBJ whole genome shotgun (WGS) entry which is preliminary data.</text>
</comment>
<keyword evidence="8 9" id="KW-0539">Nucleus</keyword>
<evidence type="ECO:0000259" key="12">
    <source>
        <dbReference type="Pfam" id="PF08743"/>
    </source>
</evidence>
<evidence type="ECO:0000256" key="8">
    <source>
        <dbReference type="ARBA" id="ARBA00023242"/>
    </source>
</evidence>
<keyword evidence="7 9" id="KW-0234">DNA repair</keyword>
<dbReference type="Pfam" id="PF15412">
    <property type="entry name" value="Nse4-Nse3_bdg"/>
    <property type="match status" value="1"/>
</dbReference>
<dbReference type="GO" id="GO:0030915">
    <property type="term" value="C:Smc5-Smc6 complex"/>
    <property type="evidence" value="ECO:0007669"/>
    <property type="project" value="UniProtKB-UniRule"/>
</dbReference>
<name>A0A8X7X855_POLSE</name>
<feature type="compositionally biased region" description="Basic and acidic residues" evidence="11">
    <location>
        <begin position="106"/>
        <end position="115"/>
    </location>
</feature>
<sequence length="443" mass="50872">MLKSLYSRRETFKKIELVTLKSYADYPPALDGDQELKKRTRRMGGDAASIPSPADDVTEAWGARFSSRGQNLDCVRLEAMAERQSPTGHAGQTDDHDEAADSEVSIPKDDSDATSRRIIRHQYRELINSVQQNREDMLNPNNNKLTEALEEANKLFSNVRQAREAALDSQFLVLATNLGKEKASQLQADAMVFDASAFAESLLTFMGLNRLEEDDSEEEAEEFGGYLPRDAWHRLAKKAARCFRTAPTFHYMYGSYDPGPPVPRQRVERKQKAPNKEERRIMPVQLKKMEESHQEATEKEVERILGILLELNEAEPNNPLSYFDFVIDPHSFAHTVENMFHVSFLVRATKAYKTNDCKLNRRAYENMRATIKKEIREAKRQLERNRADKAKDDPKRFFQYFSSKRTIKEEVKCIRNSKEELKDTDSEIADALNSHFSEVFTSG</sequence>
<evidence type="ECO:0000256" key="4">
    <source>
        <dbReference type="ARBA" id="ARBA00022763"/>
    </source>
</evidence>
<evidence type="ECO:0000256" key="11">
    <source>
        <dbReference type="SAM" id="MobiDB-lite"/>
    </source>
</evidence>
<feature type="coiled-coil region" evidence="10">
    <location>
        <begin position="361"/>
        <end position="434"/>
    </location>
</feature>
<evidence type="ECO:0000256" key="1">
    <source>
        <dbReference type="ARBA" id="ARBA00004123"/>
    </source>
</evidence>
<comment type="function">
    <text evidence="9">Component of the SMC5-SMC6 complex, that promotes sister chromatid alignment after DNA damage and facilitates double-stranded DNA breaks (DSBs) repair via homologous recombination between sister chromatids.</text>
</comment>
<evidence type="ECO:0000313" key="15">
    <source>
        <dbReference type="Proteomes" id="UP000886611"/>
    </source>
</evidence>
<proteinExistence type="inferred from homology"/>
<feature type="domain" description="Nse4/EID protein Nse3/MAGE-binding" evidence="13">
    <location>
        <begin position="168"/>
        <end position="220"/>
    </location>
</feature>
<feature type="non-terminal residue" evidence="14">
    <location>
        <position position="1"/>
    </location>
</feature>
<keyword evidence="5" id="KW-0158">Chromosome</keyword>
<keyword evidence="15" id="KW-1185">Reference proteome</keyword>
<evidence type="ECO:0000256" key="2">
    <source>
        <dbReference type="ARBA" id="ARBA00004574"/>
    </source>
</evidence>
<dbReference type="PANTHER" id="PTHR16140">
    <property type="entry name" value="NON-STRUCTURAL MAINTENANCE OF CHROMOSOMES ELEMENT 4"/>
    <property type="match status" value="1"/>
</dbReference>
<reference evidence="14 15" key="1">
    <citation type="journal article" date="2021" name="Cell">
        <title>Tracing the genetic footprints of vertebrate landing in non-teleost ray-finned fishes.</title>
        <authorList>
            <person name="Bi X."/>
            <person name="Wang K."/>
            <person name="Yang L."/>
            <person name="Pan H."/>
            <person name="Jiang H."/>
            <person name="Wei Q."/>
            <person name="Fang M."/>
            <person name="Yu H."/>
            <person name="Zhu C."/>
            <person name="Cai Y."/>
            <person name="He Y."/>
            <person name="Gan X."/>
            <person name="Zeng H."/>
            <person name="Yu D."/>
            <person name="Zhu Y."/>
            <person name="Jiang H."/>
            <person name="Qiu Q."/>
            <person name="Yang H."/>
            <person name="Zhang Y.E."/>
            <person name="Wang W."/>
            <person name="Zhu M."/>
            <person name="He S."/>
            <person name="Zhang G."/>
        </authorList>
    </citation>
    <scope>NUCLEOTIDE SEQUENCE [LARGE SCALE GENOMIC DNA]</scope>
    <source>
        <strain evidence="14">Bchr_013</strain>
    </source>
</reference>
<evidence type="ECO:0000256" key="5">
    <source>
        <dbReference type="ARBA" id="ARBA00022895"/>
    </source>
</evidence>
<comment type="similarity">
    <text evidence="3 9">Belongs to the NSE4 family.</text>
</comment>
<comment type="subunit">
    <text evidence="9">Component of the SMC5-SMC6 complex.</text>
</comment>
<dbReference type="AlphaFoldDB" id="A0A8X7X855"/>
<evidence type="ECO:0000256" key="9">
    <source>
        <dbReference type="RuleBase" id="RU365071"/>
    </source>
</evidence>
<feature type="region of interest" description="Disordered" evidence="11">
    <location>
        <begin position="82"/>
        <end position="115"/>
    </location>
</feature>
<protein>
    <recommendedName>
        <fullName evidence="9">Non-structural maintenance of chromosomes element 4</fullName>
    </recommendedName>
</protein>
<evidence type="ECO:0000256" key="10">
    <source>
        <dbReference type="SAM" id="Coils"/>
    </source>
</evidence>
<dbReference type="GO" id="GO:0006281">
    <property type="term" value="P:DNA repair"/>
    <property type="evidence" value="ECO:0007669"/>
    <property type="project" value="UniProtKB-UniRule"/>
</dbReference>
<keyword evidence="4 9" id="KW-0227">DNA damage</keyword>
<keyword evidence="5" id="KW-0779">Telomere</keyword>
<dbReference type="GO" id="GO:0005634">
    <property type="term" value="C:nucleus"/>
    <property type="evidence" value="ECO:0007669"/>
    <property type="project" value="UniProtKB-SubCell"/>
</dbReference>
<dbReference type="InterPro" id="IPR014854">
    <property type="entry name" value="Nse4_C"/>
</dbReference>
<dbReference type="GO" id="GO:0000781">
    <property type="term" value="C:chromosome, telomeric region"/>
    <property type="evidence" value="ECO:0007669"/>
    <property type="project" value="UniProtKB-SubCell"/>
</dbReference>
<evidence type="ECO:0000259" key="13">
    <source>
        <dbReference type="Pfam" id="PF15412"/>
    </source>
</evidence>
<comment type="subcellular location">
    <subcellularLocation>
        <location evidence="2">Chromosome</location>
        <location evidence="2">Telomere</location>
    </subcellularLocation>
    <subcellularLocation>
        <location evidence="1 9">Nucleus</location>
    </subcellularLocation>
</comment>
<gene>
    <name evidence="14" type="primary">Nsmce4a</name>
    <name evidence="14" type="ORF">GTO96_0000015</name>
</gene>
<keyword evidence="6 9" id="KW-0233">DNA recombination</keyword>
<feature type="non-terminal residue" evidence="14">
    <location>
        <position position="443"/>
    </location>
</feature>
<evidence type="ECO:0000256" key="3">
    <source>
        <dbReference type="ARBA" id="ARBA00008997"/>
    </source>
</evidence>
<evidence type="ECO:0000313" key="14">
    <source>
        <dbReference type="EMBL" id="KAG2462874.1"/>
    </source>
</evidence>
<feature type="domain" description="Non-structural maintenance of chromosome element 4 C-terminal" evidence="12">
    <location>
        <begin position="319"/>
        <end position="357"/>
    </location>
</feature>
<dbReference type="InterPro" id="IPR029225">
    <property type="entry name" value="Nse4_Nse3-bd"/>
</dbReference>